<accession>A0ABT0L745</accession>
<proteinExistence type="predicted"/>
<comment type="caution">
    <text evidence="2">The sequence shown here is derived from an EMBL/GenBank/DDBJ whole genome shotgun (WGS) entry which is preliminary data.</text>
</comment>
<name>A0ABT0L745_9GAMM</name>
<reference evidence="2 3" key="1">
    <citation type="submission" date="2022-01" db="EMBL/GenBank/DDBJ databases">
        <title>Whole genome-based taxonomy of the Shewanellaceae.</title>
        <authorList>
            <person name="Martin-Rodriguez A.J."/>
        </authorList>
    </citation>
    <scope>NUCLEOTIDE SEQUENCE [LARGE SCALE GENOMIC DNA]</scope>
    <source>
        <strain evidence="2 3">DSM 17177</strain>
    </source>
</reference>
<evidence type="ECO:0008006" key="4">
    <source>
        <dbReference type="Google" id="ProtNLM"/>
    </source>
</evidence>
<organism evidence="2 3">
    <name type="scientific">Shewanella surugensis</name>
    <dbReference type="NCBI Taxonomy" id="212020"/>
    <lineage>
        <taxon>Bacteria</taxon>
        <taxon>Pseudomonadati</taxon>
        <taxon>Pseudomonadota</taxon>
        <taxon>Gammaproteobacteria</taxon>
        <taxon>Alteromonadales</taxon>
        <taxon>Shewanellaceae</taxon>
        <taxon>Shewanella</taxon>
    </lineage>
</organism>
<keyword evidence="3" id="KW-1185">Reference proteome</keyword>
<evidence type="ECO:0000313" key="3">
    <source>
        <dbReference type="Proteomes" id="UP001203423"/>
    </source>
</evidence>
<sequence length="1075" mass="120427">MTSMKNQATAAVSTEQVVNETATAPTKGQSQSSRGLVQLATGYFAVEERSFSGWLDYMRRFASELRFVDGESQTINGRWLSALPDVVQSVALQALLAGEPVTDDINALAARPDIAGLLAFFTMMQYPFEQFKRFTERHQQHYYRDVLGFKTQPPVADKSHLVLSLQDDVPSMTLLAGTQFSGGEDQAGNPLIYQTKTNALINHAQVDKVLSLSRQRGSGELLLTTGQDIEQEIEMPAEGVLTFGEANLNTPDIQRLPELGFTLVSPELYLSGGLRTLRLNFTVKEGGSLAAFDITQYFDLSISGAEGMLPLTSATPFCRIKVMDREVEIKLERLFPPITTYVDDSLTLAEQAVLPQEPFISFVLKRSMYAGSYGDNDGDDEVLRQLRSGIFTRINLTVIVEGVSGIIASNSNGQLDTSEPFTPFTHEPRIASVFEFTHPELLVKQVQQAQLSFNWLDRPIDWNEHYLAYRKYRDAKAINAVTDATLTDWIVSRVDVFYSDKLDAVLNAAALFGPDKPHNNVHQHVLTFTEIQEFNYYQYSELPHDDNDLSNWPKQYKLVLTANDFGHGDYSQVVQYAAFKNLPIYNNTAEDGQVLLTVNQPYTPTLDTVQLNYQSQAEFTREGASGRHKLQYIHPLGRQFMEGGASDSITLLPQLNALGYLYIGLSGVTAPGQFRLYFQLDPVDGSNINDNPEVDWHYLTDSGWAFFDSSNLGSARIIEDSTYKLLDSGVVTFELPELEIGENFTGDSRFWIRLSISEQAASTESIALYSRIRQVYAQGVEVELVGLDNDATHFITPLVAESISSLVTSEPDISEVLQPYASFGGKSAEPASILAVRASERLRHKNRAMTAWDYEHLVLAQFPELFLVRCFANRSVENSQVSQPLSPALAQVAVMVVPVNHNPDILQPKVPLYLKRRIQRYVEQVAPLGVISKVYDPVYEEVELELFAKILSDYDIESVEGQLNQMIVDYMTPWNGTDSNNQDVAKEIYLTELAMVLERHAAVEKIYVMRAQQTLVNDDILRYSAKDEDDNRIEPSELGAILVPKPNHKISLFNTDVELFEGIGKYRLELDFIVS</sequence>
<feature type="region of interest" description="Disordered" evidence="1">
    <location>
        <begin position="1"/>
        <end position="31"/>
    </location>
</feature>
<dbReference type="RefSeq" id="WP_248938493.1">
    <property type="nucleotide sequence ID" value="NZ_JAKIKS010000003.1"/>
</dbReference>
<evidence type="ECO:0000313" key="2">
    <source>
        <dbReference type="EMBL" id="MCL1123205.1"/>
    </source>
</evidence>
<evidence type="ECO:0000256" key="1">
    <source>
        <dbReference type="SAM" id="MobiDB-lite"/>
    </source>
</evidence>
<protein>
    <recommendedName>
        <fullName evidence="4">Baseplate protein J-like domain-containing protein</fullName>
    </recommendedName>
</protein>
<gene>
    <name evidence="2" type="ORF">L2764_01585</name>
</gene>
<dbReference type="Proteomes" id="UP001203423">
    <property type="component" value="Unassembled WGS sequence"/>
</dbReference>
<dbReference type="EMBL" id="JAKIKS010000003">
    <property type="protein sequence ID" value="MCL1123205.1"/>
    <property type="molecule type" value="Genomic_DNA"/>
</dbReference>